<reference evidence="2" key="1">
    <citation type="journal article" date="2023" name="Plant J.">
        <title>The genome of the king protea, Protea cynaroides.</title>
        <authorList>
            <person name="Chang J."/>
            <person name="Duong T.A."/>
            <person name="Schoeman C."/>
            <person name="Ma X."/>
            <person name="Roodt D."/>
            <person name="Barker N."/>
            <person name="Li Z."/>
            <person name="Van de Peer Y."/>
            <person name="Mizrachi E."/>
        </authorList>
    </citation>
    <scope>NUCLEOTIDE SEQUENCE</scope>
    <source>
        <tissue evidence="2">Young leaves</tissue>
    </source>
</reference>
<dbReference type="AlphaFoldDB" id="A0A9Q0GTH0"/>
<gene>
    <name evidence="2" type="ORF">NE237_030067</name>
</gene>
<evidence type="ECO:0000256" key="1">
    <source>
        <dbReference type="SAM" id="MobiDB-lite"/>
    </source>
</evidence>
<name>A0A9Q0GTH0_9MAGN</name>
<evidence type="ECO:0000313" key="2">
    <source>
        <dbReference type="EMBL" id="KAJ4953235.1"/>
    </source>
</evidence>
<dbReference type="Proteomes" id="UP001141806">
    <property type="component" value="Unassembled WGS sequence"/>
</dbReference>
<organism evidence="2 3">
    <name type="scientific">Protea cynaroides</name>
    <dbReference type="NCBI Taxonomy" id="273540"/>
    <lineage>
        <taxon>Eukaryota</taxon>
        <taxon>Viridiplantae</taxon>
        <taxon>Streptophyta</taxon>
        <taxon>Embryophyta</taxon>
        <taxon>Tracheophyta</taxon>
        <taxon>Spermatophyta</taxon>
        <taxon>Magnoliopsida</taxon>
        <taxon>Proteales</taxon>
        <taxon>Proteaceae</taxon>
        <taxon>Protea</taxon>
    </lineage>
</organism>
<proteinExistence type="predicted"/>
<protein>
    <submittedName>
        <fullName evidence="2">Uncharacterized protein</fullName>
    </submittedName>
</protein>
<accession>A0A9Q0GTH0</accession>
<evidence type="ECO:0000313" key="3">
    <source>
        <dbReference type="Proteomes" id="UP001141806"/>
    </source>
</evidence>
<dbReference type="EMBL" id="JAMYWD010000012">
    <property type="protein sequence ID" value="KAJ4953235.1"/>
    <property type="molecule type" value="Genomic_DNA"/>
</dbReference>
<keyword evidence="3" id="KW-1185">Reference proteome</keyword>
<feature type="region of interest" description="Disordered" evidence="1">
    <location>
        <begin position="90"/>
        <end position="115"/>
    </location>
</feature>
<comment type="caution">
    <text evidence="2">The sequence shown here is derived from an EMBL/GenBank/DDBJ whole genome shotgun (WGS) entry which is preliminary data.</text>
</comment>
<sequence length="135" mass="14630">MEARDQKSFSETRGIAFGKTLFKIILTTTSRSEIYGSWKASGKPKGQLNFSYIIGDKVTPQAVAVPMAGESYPRVWVPLPGVSGYPPPSQGRYVPSVASHSETTTGGLEKQKGSLAPRGGIRLAHWRGVAWDPRP</sequence>